<dbReference type="EMBL" id="CABVLU010000005">
    <property type="protein sequence ID" value="VVT57519.1"/>
    <property type="molecule type" value="Genomic_DNA"/>
</dbReference>
<dbReference type="FunFam" id="2.40.100.10:FF:000022">
    <property type="entry name" value="Peptidyl-prolyl cis-trans isomerase CYP95"/>
    <property type="match status" value="1"/>
</dbReference>
<sequence length="389" mass="42461">MDIKDLINEPERPRVYLDISIGGKPIGRAIFQLFSDIVPKTAENFRALCTGDRGVGKLGYPLHYKGSKFHRVIKNFMIQGGDFTVGNGTGGESIYGERFPDEQPLQTSSATTAPTHEPFVLSMANSGPNTNGSQFFITTLATHHLDGKHVVFGRLLAGKSVVRTIEHTATGANDKPVQDVVITDCGELPATARLEDYIVTDGTGDPYEDFPDDEESVKAPDDDPGPPLAAAEKIKQIGTTLLKQGTTQDKKLLALAKYRKALRYINEYLPDPDKHPGAYRQFLKLKTALHLNIALVALQVGQFGDAQRAANNALDVSGITPQERAKALYRRGVASARSKNEEGAVVDFEAALKIVPGDVAIVNELARVRQVMQKRREGEKAAYSKFFGK</sequence>
<dbReference type="PROSITE" id="PS00170">
    <property type="entry name" value="CSA_PPIASE_1"/>
    <property type="match status" value="1"/>
</dbReference>
<keyword evidence="13" id="KW-1185">Reference proteome</keyword>
<dbReference type="PRINTS" id="PR00153">
    <property type="entry name" value="CSAPPISMRASE"/>
</dbReference>
<evidence type="ECO:0000256" key="10">
    <source>
        <dbReference type="SAM" id="MobiDB-lite"/>
    </source>
</evidence>
<dbReference type="GO" id="GO:0003755">
    <property type="term" value="F:peptidyl-prolyl cis-trans isomerase activity"/>
    <property type="evidence" value="ECO:0007669"/>
    <property type="project" value="UniProtKB-KW"/>
</dbReference>
<dbReference type="GO" id="GO:0016018">
    <property type="term" value="F:cyclosporin A binding"/>
    <property type="evidence" value="ECO:0007669"/>
    <property type="project" value="TreeGrafter"/>
</dbReference>
<evidence type="ECO:0000256" key="7">
    <source>
        <dbReference type="ARBA" id="ARBA00074451"/>
    </source>
</evidence>
<keyword evidence="6" id="KW-0413">Isomerase</keyword>
<feature type="domain" description="PPIase cyclophilin-type" evidence="11">
    <location>
        <begin position="16"/>
        <end position="187"/>
    </location>
</feature>
<organism evidence="12 13">
    <name type="scientific">Magnusiomyces paraingens</name>
    <dbReference type="NCBI Taxonomy" id="2606893"/>
    <lineage>
        <taxon>Eukaryota</taxon>
        <taxon>Fungi</taxon>
        <taxon>Dikarya</taxon>
        <taxon>Ascomycota</taxon>
        <taxon>Saccharomycotina</taxon>
        <taxon>Dipodascomycetes</taxon>
        <taxon>Dipodascales</taxon>
        <taxon>Dipodascaceae</taxon>
        <taxon>Magnusiomyces</taxon>
    </lineage>
</organism>
<dbReference type="GO" id="GO:0005737">
    <property type="term" value="C:cytoplasm"/>
    <property type="evidence" value="ECO:0007669"/>
    <property type="project" value="TreeGrafter"/>
</dbReference>
<dbReference type="Gene3D" id="1.25.40.10">
    <property type="entry name" value="Tetratricopeptide repeat domain"/>
    <property type="match status" value="1"/>
</dbReference>
<dbReference type="PANTHER" id="PTHR11071">
    <property type="entry name" value="PEPTIDYL-PROLYL CIS-TRANS ISOMERASE"/>
    <property type="match status" value="1"/>
</dbReference>
<proteinExistence type="predicted"/>
<dbReference type="OrthoDB" id="193499at2759"/>
<feature type="region of interest" description="Disordered" evidence="10">
    <location>
        <begin position="203"/>
        <end position="225"/>
    </location>
</feature>
<accession>A0A5E8C0W2</accession>
<name>A0A5E8C0W2_9ASCO</name>
<reference evidence="12 13" key="1">
    <citation type="submission" date="2019-09" db="EMBL/GenBank/DDBJ databases">
        <authorList>
            <person name="Brejova B."/>
        </authorList>
    </citation>
    <scope>NUCLEOTIDE SEQUENCE [LARGE SCALE GENOMIC DNA]</scope>
</reference>
<keyword evidence="3" id="KW-0677">Repeat</keyword>
<dbReference type="SUPFAM" id="SSF48452">
    <property type="entry name" value="TPR-like"/>
    <property type="match status" value="1"/>
</dbReference>
<comment type="catalytic activity">
    <reaction evidence="1">
        <text>[protein]-peptidylproline (omega=180) = [protein]-peptidylproline (omega=0)</text>
        <dbReference type="Rhea" id="RHEA:16237"/>
        <dbReference type="Rhea" id="RHEA-COMP:10747"/>
        <dbReference type="Rhea" id="RHEA-COMP:10748"/>
        <dbReference type="ChEBI" id="CHEBI:83833"/>
        <dbReference type="ChEBI" id="CHEBI:83834"/>
        <dbReference type="EC" id="5.2.1.8"/>
    </reaction>
</comment>
<dbReference type="GeneID" id="43584550"/>
<dbReference type="InterPro" id="IPR020892">
    <property type="entry name" value="Cyclophilin-type_PPIase_CS"/>
</dbReference>
<dbReference type="Pfam" id="PF00160">
    <property type="entry name" value="Pro_isomerase"/>
    <property type="match status" value="1"/>
</dbReference>
<gene>
    <name evidence="12" type="ORF">SAPINGB_P005736</name>
</gene>
<evidence type="ECO:0000256" key="9">
    <source>
        <dbReference type="PROSITE-ProRule" id="PRU00339"/>
    </source>
</evidence>
<dbReference type="EC" id="5.2.1.8" evidence="2"/>
<dbReference type="InterPro" id="IPR002130">
    <property type="entry name" value="Cyclophilin-type_PPIase_dom"/>
</dbReference>
<dbReference type="GO" id="GO:0051082">
    <property type="term" value="F:unfolded protein binding"/>
    <property type="evidence" value="ECO:0007669"/>
    <property type="project" value="UniProtKB-ARBA"/>
</dbReference>
<dbReference type="GO" id="GO:0042026">
    <property type="term" value="P:protein refolding"/>
    <property type="evidence" value="ECO:0007669"/>
    <property type="project" value="UniProtKB-ARBA"/>
</dbReference>
<protein>
    <recommendedName>
        <fullName evidence="7">Peptidyl-prolyl cis-trans isomerase D</fullName>
        <ecNumber evidence="2">5.2.1.8</ecNumber>
    </recommendedName>
    <alternativeName>
        <fullName evidence="8">Rotamase D</fullName>
    </alternativeName>
</protein>
<evidence type="ECO:0000313" key="12">
    <source>
        <dbReference type="EMBL" id="VVT57519.1"/>
    </source>
</evidence>
<evidence type="ECO:0000256" key="1">
    <source>
        <dbReference type="ARBA" id="ARBA00000971"/>
    </source>
</evidence>
<dbReference type="Proteomes" id="UP000398389">
    <property type="component" value="Unassembled WGS sequence"/>
</dbReference>
<keyword evidence="4 9" id="KW-0802">TPR repeat</keyword>
<dbReference type="SUPFAM" id="SSF50891">
    <property type="entry name" value="Cyclophilin-like"/>
    <property type="match status" value="1"/>
</dbReference>
<dbReference type="InterPro" id="IPR019734">
    <property type="entry name" value="TPR_rpt"/>
</dbReference>
<feature type="compositionally biased region" description="Acidic residues" evidence="10">
    <location>
        <begin position="206"/>
        <end position="215"/>
    </location>
</feature>
<dbReference type="InterPro" id="IPR011990">
    <property type="entry name" value="TPR-like_helical_dom_sf"/>
</dbReference>
<evidence type="ECO:0000259" key="11">
    <source>
        <dbReference type="PROSITE" id="PS50072"/>
    </source>
</evidence>
<evidence type="ECO:0000313" key="13">
    <source>
        <dbReference type="Proteomes" id="UP000398389"/>
    </source>
</evidence>
<evidence type="ECO:0000256" key="3">
    <source>
        <dbReference type="ARBA" id="ARBA00022737"/>
    </source>
</evidence>
<evidence type="ECO:0000256" key="4">
    <source>
        <dbReference type="ARBA" id="ARBA00022803"/>
    </source>
</evidence>
<evidence type="ECO:0000256" key="2">
    <source>
        <dbReference type="ARBA" id="ARBA00013194"/>
    </source>
</evidence>
<dbReference type="InterPro" id="IPR029000">
    <property type="entry name" value="Cyclophilin-like_dom_sf"/>
</dbReference>
<dbReference type="AlphaFoldDB" id="A0A5E8C0W2"/>
<dbReference type="Gene3D" id="2.40.100.10">
    <property type="entry name" value="Cyclophilin-like"/>
    <property type="match status" value="1"/>
</dbReference>
<dbReference type="SMART" id="SM00028">
    <property type="entry name" value="TPR"/>
    <property type="match status" value="2"/>
</dbReference>
<dbReference type="FunFam" id="1.25.40.10:FF:000029">
    <property type="entry name" value="peptidyl-prolyl cis-trans isomerase D"/>
    <property type="match status" value="1"/>
</dbReference>
<dbReference type="RefSeq" id="XP_031856341.1">
    <property type="nucleotide sequence ID" value="XM_032000450.1"/>
</dbReference>
<dbReference type="PANTHER" id="PTHR11071:SF561">
    <property type="entry name" value="PEPTIDYL-PROLYL CIS-TRANS ISOMERASE D-RELATED"/>
    <property type="match status" value="1"/>
</dbReference>
<dbReference type="PROSITE" id="PS50005">
    <property type="entry name" value="TPR"/>
    <property type="match status" value="1"/>
</dbReference>
<evidence type="ECO:0000256" key="5">
    <source>
        <dbReference type="ARBA" id="ARBA00023110"/>
    </source>
</evidence>
<feature type="repeat" description="TPR" evidence="9">
    <location>
        <begin position="325"/>
        <end position="358"/>
    </location>
</feature>
<keyword evidence="5" id="KW-0697">Rotamase</keyword>
<evidence type="ECO:0000256" key="8">
    <source>
        <dbReference type="ARBA" id="ARBA00076602"/>
    </source>
</evidence>
<evidence type="ECO:0000256" key="6">
    <source>
        <dbReference type="ARBA" id="ARBA00023235"/>
    </source>
</evidence>
<dbReference type="PROSITE" id="PS50072">
    <property type="entry name" value="CSA_PPIASE_2"/>
    <property type="match status" value="1"/>
</dbReference>